<reference evidence="6" key="1">
    <citation type="journal article" date="2023" name="G3 (Bethesda)">
        <title>Whole genome assembly and annotation of the endangered Caribbean coral Acropora cervicornis.</title>
        <authorList>
            <person name="Selwyn J.D."/>
            <person name="Vollmer S.V."/>
        </authorList>
    </citation>
    <scope>NUCLEOTIDE SEQUENCE</scope>
    <source>
        <strain evidence="6">K2</strain>
    </source>
</reference>
<accession>A0AAD9QL10</accession>
<name>A0AAD9QL10_ACRCE</name>
<dbReference type="HAMAP" id="MF_00171">
    <property type="entry name" value="TruA"/>
    <property type="match status" value="1"/>
</dbReference>
<dbReference type="FunFam" id="3.30.70.580:FF:000007">
    <property type="entry name" value="tRNA pseudouridine synthase"/>
    <property type="match status" value="1"/>
</dbReference>
<comment type="similarity">
    <text evidence="1">Belongs to the tRNA pseudouridine synthase TruA family.</text>
</comment>
<dbReference type="EMBL" id="JARQWQ010000026">
    <property type="protein sequence ID" value="KAK2563231.1"/>
    <property type="molecule type" value="Genomic_DNA"/>
</dbReference>
<dbReference type="GO" id="GO:0005634">
    <property type="term" value="C:nucleus"/>
    <property type="evidence" value="ECO:0007669"/>
    <property type="project" value="TreeGrafter"/>
</dbReference>
<evidence type="ECO:0000256" key="1">
    <source>
        <dbReference type="ARBA" id="ARBA00009375"/>
    </source>
</evidence>
<dbReference type="PANTHER" id="PTHR11142:SF5">
    <property type="entry name" value="TRNA PSEUDOURIDINE(38_39) SYNTHASE"/>
    <property type="match status" value="1"/>
</dbReference>
<dbReference type="Proteomes" id="UP001249851">
    <property type="component" value="Unassembled WGS sequence"/>
</dbReference>
<dbReference type="InterPro" id="IPR020095">
    <property type="entry name" value="PsdUridine_synth_TruA_C"/>
</dbReference>
<comment type="caution">
    <text evidence="6">The sequence shown here is derived from an EMBL/GenBank/DDBJ whole genome shotgun (WGS) entry which is preliminary data.</text>
</comment>
<dbReference type="InterPro" id="IPR041707">
    <property type="entry name" value="Pus3-like"/>
</dbReference>
<dbReference type="CDD" id="cd02569">
    <property type="entry name" value="PseudoU_synth_ScPus3"/>
    <property type="match status" value="1"/>
</dbReference>
<organism evidence="6 7">
    <name type="scientific">Acropora cervicornis</name>
    <name type="common">Staghorn coral</name>
    <dbReference type="NCBI Taxonomy" id="6130"/>
    <lineage>
        <taxon>Eukaryota</taxon>
        <taxon>Metazoa</taxon>
        <taxon>Cnidaria</taxon>
        <taxon>Anthozoa</taxon>
        <taxon>Hexacorallia</taxon>
        <taxon>Scleractinia</taxon>
        <taxon>Astrocoeniina</taxon>
        <taxon>Acroporidae</taxon>
        <taxon>Acropora</taxon>
    </lineage>
</organism>
<dbReference type="Gene3D" id="3.30.70.580">
    <property type="entry name" value="Pseudouridine synthase I, catalytic domain, N-terminal subdomain"/>
    <property type="match status" value="1"/>
</dbReference>
<dbReference type="GO" id="GO:1990481">
    <property type="term" value="P:mRNA pseudouridine synthesis"/>
    <property type="evidence" value="ECO:0007669"/>
    <property type="project" value="TreeGrafter"/>
</dbReference>
<dbReference type="InterPro" id="IPR020094">
    <property type="entry name" value="TruA/RsuA/RluB/E/F_N"/>
</dbReference>
<keyword evidence="7" id="KW-1185">Reference proteome</keyword>
<dbReference type="GO" id="GO:0005737">
    <property type="term" value="C:cytoplasm"/>
    <property type="evidence" value="ECO:0007669"/>
    <property type="project" value="TreeGrafter"/>
</dbReference>
<evidence type="ECO:0000259" key="5">
    <source>
        <dbReference type="Pfam" id="PF01416"/>
    </source>
</evidence>
<dbReference type="GO" id="GO:0031119">
    <property type="term" value="P:tRNA pseudouridine synthesis"/>
    <property type="evidence" value="ECO:0007669"/>
    <property type="project" value="TreeGrafter"/>
</dbReference>
<dbReference type="PANTHER" id="PTHR11142">
    <property type="entry name" value="PSEUDOURIDYLATE SYNTHASE"/>
    <property type="match status" value="1"/>
</dbReference>
<dbReference type="SUPFAM" id="SSF55120">
    <property type="entry name" value="Pseudouridine synthase"/>
    <property type="match status" value="1"/>
</dbReference>
<feature type="domain" description="Pseudouridine synthase I TruA alpha/beta" evidence="5">
    <location>
        <begin position="242"/>
        <end position="357"/>
    </location>
</feature>
<dbReference type="Gene3D" id="3.30.70.660">
    <property type="entry name" value="Pseudouridine synthase I, catalytic domain, C-terminal subdomain"/>
    <property type="match status" value="1"/>
</dbReference>
<dbReference type="InterPro" id="IPR020097">
    <property type="entry name" value="PsdUridine_synth_TruA_a/b_dom"/>
</dbReference>
<reference evidence="6" key="2">
    <citation type="journal article" date="2023" name="Science">
        <title>Genomic signatures of disease resistance in endangered staghorn corals.</title>
        <authorList>
            <person name="Vollmer S.V."/>
            <person name="Selwyn J.D."/>
            <person name="Despard B.A."/>
            <person name="Roesel C.L."/>
        </authorList>
    </citation>
    <scope>NUCLEOTIDE SEQUENCE</scope>
    <source>
        <strain evidence="6">K2</strain>
    </source>
</reference>
<dbReference type="NCBIfam" id="TIGR00071">
    <property type="entry name" value="hisT_truA"/>
    <property type="match status" value="1"/>
</dbReference>
<evidence type="ECO:0000256" key="2">
    <source>
        <dbReference type="ARBA" id="ARBA00022694"/>
    </source>
</evidence>
<keyword evidence="3" id="KW-0413">Isomerase</keyword>
<dbReference type="InterPro" id="IPR001406">
    <property type="entry name" value="PsdUridine_synth_TruA"/>
</dbReference>
<dbReference type="GO" id="GO:0009982">
    <property type="term" value="F:pseudouridine synthase activity"/>
    <property type="evidence" value="ECO:0007669"/>
    <property type="project" value="InterPro"/>
</dbReference>
<dbReference type="Pfam" id="PF01416">
    <property type="entry name" value="PseudoU_synth_1"/>
    <property type="match status" value="1"/>
</dbReference>
<dbReference type="AlphaFoldDB" id="A0AAD9QL10"/>
<dbReference type="GO" id="GO:0003723">
    <property type="term" value="F:RNA binding"/>
    <property type="evidence" value="ECO:0007669"/>
    <property type="project" value="InterPro"/>
</dbReference>
<feature type="region of interest" description="Disordered" evidence="4">
    <location>
        <begin position="468"/>
        <end position="491"/>
    </location>
</feature>
<protein>
    <submittedName>
        <fullName evidence="6">tRNA pseudouridine(38/39) synthase</fullName>
    </submittedName>
</protein>
<proteinExistence type="inferred from homology"/>
<evidence type="ECO:0000313" key="6">
    <source>
        <dbReference type="EMBL" id="KAK2563231.1"/>
    </source>
</evidence>
<keyword evidence="2" id="KW-0819">tRNA processing</keyword>
<evidence type="ECO:0000313" key="7">
    <source>
        <dbReference type="Proteomes" id="UP001249851"/>
    </source>
</evidence>
<sequence>MDGVDHTEVEELMSAELASLSKQELIARVLKLVRDNKELTLKLGEENVKEEFSYGKPCQNKTSKNTDVGTTKEKKQKVFDFSRYHKRHVAMKLAYLGWDYHGFACQESTENTIEGHFFAALVKACLIENRTDSNYSRCGRTDKGVSAFGQVVSLDVRSNLAEGLGIVKSGDQEKVRERIEREKGVQEIHYVHVLNKLLPPEIRVIAWQPLEQDFDARFSCQHRTYKYFFPAANLDINAMNIAAQKLVGKHDFRNFCKMDVANGVVTFERDLLSFTVSRVRSDDQSCYGYDMCEMTICGSAFLWHQVRCMVAVLLMIGQNLENTEVIDWMLDIKQCPRRPQYNMASEIPLVLYDCAYDKFSWQHETGILGSLIKEFQGQWTSHAVKTTMFQSLINSFENSPMIKPIVNSSTDQIGDEKTCDNKFALRDMSQPHFHQLISLVPFQIVSKGHKPLKKRAVHKSLESKLETVNAKRRKVGKEEFSEKPSGTGSNE</sequence>
<gene>
    <name evidence="6" type="ORF">P5673_013587</name>
</gene>
<evidence type="ECO:0000256" key="4">
    <source>
        <dbReference type="SAM" id="MobiDB-lite"/>
    </source>
</evidence>
<dbReference type="InterPro" id="IPR020103">
    <property type="entry name" value="PsdUridine_synth_cat_dom_sf"/>
</dbReference>
<evidence type="ECO:0000256" key="3">
    <source>
        <dbReference type="ARBA" id="ARBA00023235"/>
    </source>
</evidence>